<dbReference type="Gene3D" id="1.10.3730.20">
    <property type="match status" value="1"/>
</dbReference>
<evidence type="ECO:0000256" key="1">
    <source>
        <dbReference type="ARBA" id="ARBA00004651"/>
    </source>
</evidence>
<dbReference type="GO" id="GO:0005886">
    <property type="term" value="C:plasma membrane"/>
    <property type="evidence" value="ECO:0007669"/>
    <property type="project" value="UniProtKB-SubCell"/>
</dbReference>
<evidence type="ECO:0000256" key="5">
    <source>
        <dbReference type="ARBA" id="ARBA00022989"/>
    </source>
</evidence>
<protein>
    <recommendedName>
        <fullName evidence="8">Guanidinium exporter</fullName>
    </recommendedName>
</protein>
<evidence type="ECO:0000256" key="8">
    <source>
        <dbReference type="ARBA" id="ARBA00039168"/>
    </source>
</evidence>
<accession>A0A1B3ZEU5</accession>
<dbReference type="GO" id="GO:0022857">
    <property type="term" value="F:transmembrane transporter activity"/>
    <property type="evidence" value="ECO:0007669"/>
    <property type="project" value="InterPro"/>
</dbReference>
<gene>
    <name evidence="11" type="ORF">AWL63_20100</name>
</gene>
<evidence type="ECO:0000256" key="10">
    <source>
        <dbReference type="SAM" id="Phobius"/>
    </source>
</evidence>
<evidence type="ECO:0000256" key="6">
    <source>
        <dbReference type="ARBA" id="ARBA00023136"/>
    </source>
</evidence>
<dbReference type="EMBL" id="CP014168">
    <property type="protein sequence ID" value="AOH85913.1"/>
    <property type="molecule type" value="Genomic_DNA"/>
</dbReference>
<dbReference type="InterPro" id="IPR000390">
    <property type="entry name" value="Small_drug/metabolite_transptr"/>
</dbReference>
<comment type="subcellular location">
    <subcellularLocation>
        <location evidence="1 9">Cell membrane</location>
        <topology evidence="1 9">Multi-pass membrane protein</topology>
    </subcellularLocation>
</comment>
<keyword evidence="12" id="KW-1185">Reference proteome</keyword>
<keyword evidence="6 10" id="KW-0472">Membrane</keyword>
<dbReference type="InterPro" id="IPR045324">
    <property type="entry name" value="Small_multidrug_res"/>
</dbReference>
<sequence>MSTNNAWALLVFSGLVDVAWAASVKMSAGYTRFGWTATSIVLLILFIVSLGRALQVLPVGSAYAVWTGIGAVGSVALGILVFREAATAARLIWIAVTLVGIVGLKTTSM</sequence>
<keyword evidence="3" id="KW-1003">Cell membrane</keyword>
<dbReference type="InterPro" id="IPR037185">
    <property type="entry name" value="EmrE-like"/>
</dbReference>
<evidence type="ECO:0000313" key="11">
    <source>
        <dbReference type="EMBL" id="AOH85913.1"/>
    </source>
</evidence>
<reference evidence="11 12" key="1">
    <citation type="submission" date="2016-01" db="EMBL/GenBank/DDBJ databases">
        <title>Complete genome and mega plasmid sequence of Sphingomonas panacis DCY99 elicits systemic resistance in rice to Xanthomonas oryzae.</title>
        <authorList>
            <person name="Kim Y.J."/>
            <person name="Yang D.C."/>
            <person name="Sing P."/>
        </authorList>
    </citation>
    <scope>NUCLEOTIDE SEQUENCE [LARGE SCALE GENOMIC DNA]</scope>
    <source>
        <strain evidence="11 12">DCY99</strain>
    </source>
</reference>
<evidence type="ECO:0000256" key="7">
    <source>
        <dbReference type="ARBA" id="ARBA00038151"/>
    </source>
</evidence>
<keyword evidence="2" id="KW-0813">Transport</keyword>
<dbReference type="KEGG" id="span:AWL63_20100"/>
<dbReference type="AlphaFoldDB" id="A0A1B3ZEU5"/>
<feature type="transmembrane region" description="Helical" evidence="10">
    <location>
        <begin position="88"/>
        <end position="104"/>
    </location>
</feature>
<dbReference type="OrthoDB" id="9808638at2"/>
<feature type="transmembrane region" description="Helical" evidence="10">
    <location>
        <begin position="63"/>
        <end position="82"/>
    </location>
</feature>
<comment type="similarity">
    <text evidence="7">Belongs to the drug/metabolite transporter (DMT) superfamily. Small multidrug resistance (SMR) (TC 2.A.7.1) family. Gdx/SugE subfamily.</text>
</comment>
<dbReference type="Proteomes" id="UP000094256">
    <property type="component" value="Chromosome"/>
</dbReference>
<keyword evidence="4 9" id="KW-0812">Transmembrane</keyword>
<dbReference type="PANTHER" id="PTHR30561">
    <property type="entry name" value="SMR FAMILY PROTON-DEPENDENT DRUG EFFLUX TRANSPORTER SUGE"/>
    <property type="match status" value="1"/>
</dbReference>
<dbReference type="RefSeq" id="WP_069206441.1">
    <property type="nucleotide sequence ID" value="NZ_CP014168.1"/>
</dbReference>
<evidence type="ECO:0000256" key="3">
    <source>
        <dbReference type="ARBA" id="ARBA00022475"/>
    </source>
</evidence>
<keyword evidence="5 10" id="KW-1133">Transmembrane helix</keyword>
<name>A0A1B3ZEU5_9SPHN</name>
<dbReference type="STRING" id="1560345.AWL63_20100"/>
<dbReference type="PANTHER" id="PTHR30561:SF0">
    <property type="entry name" value="GUANIDINIUM EXPORTER"/>
    <property type="match status" value="1"/>
</dbReference>
<evidence type="ECO:0000313" key="12">
    <source>
        <dbReference type="Proteomes" id="UP000094256"/>
    </source>
</evidence>
<dbReference type="SUPFAM" id="SSF103481">
    <property type="entry name" value="Multidrug resistance efflux transporter EmrE"/>
    <property type="match status" value="1"/>
</dbReference>
<feature type="transmembrane region" description="Helical" evidence="10">
    <location>
        <begin position="31"/>
        <end position="51"/>
    </location>
</feature>
<evidence type="ECO:0000256" key="9">
    <source>
        <dbReference type="RuleBase" id="RU003942"/>
    </source>
</evidence>
<evidence type="ECO:0000256" key="2">
    <source>
        <dbReference type="ARBA" id="ARBA00022448"/>
    </source>
</evidence>
<dbReference type="Pfam" id="PF00893">
    <property type="entry name" value="Multi_Drug_Res"/>
    <property type="match status" value="1"/>
</dbReference>
<organism evidence="11 12">
    <name type="scientific">Sphingomonas panacis</name>
    <dbReference type="NCBI Taxonomy" id="1560345"/>
    <lineage>
        <taxon>Bacteria</taxon>
        <taxon>Pseudomonadati</taxon>
        <taxon>Pseudomonadota</taxon>
        <taxon>Alphaproteobacteria</taxon>
        <taxon>Sphingomonadales</taxon>
        <taxon>Sphingomonadaceae</taxon>
        <taxon>Sphingomonas</taxon>
    </lineage>
</organism>
<evidence type="ECO:0000256" key="4">
    <source>
        <dbReference type="ARBA" id="ARBA00022692"/>
    </source>
</evidence>
<proteinExistence type="inferred from homology"/>